<dbReference type="Proteomes" id="UP000634308">
    <property type="component" value="Unassembled WGS sequence"/>
</dbReference>
<proteinExistence type="predicted"/>
<comment type="caution">
    <text evidence="1">The sequence shown here is derived from an EMBL/GenBank/DDBJ whole genome shotgun (WGS) entry which is preliminary data.</text>
</comment>
<accession>A0ABQ2RNS4</accession>
<name>A0ABQ2RNS4_9DEIO</name>
<sequence length="85" mass="10092">MDLVLACAEWSGEESDAFPTRRFLERLHQRNSYLIDSHYPLRDALIRDTGRTAQERWSFLRALREQRQVWPPRSWDGRPAAEHLG</sequence>
<organism evidence="1 2">
    <name type="scientific">Deinococcus seoulensis</name>
    <dbReference type="NCBI Taxonomy" id="1837379"/>
    <lineage>
        <taxon>Bacteria</taxon>
        <taxon>Thermotogati</taxon>
        <taxon>Deinococcota</taxon>
        <taxon>Deinococci</taxon>
        <taxon>Deinococcales</taxon>
        <taxon>Deinococcaceae</taxon>
        <taxon>Deinococcus</taxon>
    </lineage>
</organism>
<evidence type="ECO:0000313" key="1">
    <source>
        <dbReference type="EMBL" id="GGR53156.1"/>
    </source>
</evidence>
<gene>
    <name evidence="1" type="ORF">GCM10008959_13290</name>
</gene>
<evidence type="ECO:0008006" key="3">
    <source>
        <dbReference type="Google" id="ProtNLM"/>
    </source>
</evidence>
<protein>
    <recommendedName>
        <fullName evidence="3">Transposase</fullName>
    </recommendedName>
</protein>
<dbReference type="RefSeq" id="WP_189064209.1">
    <property type="nucleotide sequence ID" value="NZ_BMQM01000006.1"/>
</dbReference>
<dbReference type="EMBL" id="BMQM01000006">
    <property type="protein sequence ID" value="GGR53156.1"/>
    <property type="molecule type" value="Genomic_DNA"/>
</dbReference>
<evidence type="ECO:0000313" key="2">
    <source>
        <dbReference type="Proteomes" id="UP000634308"/>
    </source>
</evidence>
<keyword evidence="2" id="KW-1185">Reference proteome</keyword>
<reference evidence="2" key="1">
    <citation type="journal article" date="2019" name="Int. J. Syst. Evol. Microbiol.">
        <title>The Global Catalogue of Microorganisms (GCM) 10K type strain sequencing project: providing services to taxonomists for standard genome sequencing and annotation.</title>
        <authorList>
            <consortium name="The Broad Institute Genomics Platform"/>
            <consortium name="The Broad Institute Genome Sequencing Center for Infectious Disease"/>
            <person name="Wu L."/>
            <person name="Ma J."/>
        </authorList>
    </citation>
    <scope>NUCLEOTIDE SEQUENCE [LARGE SCALE GENOMIC DNA]</scope>
    <source>
        <strain evidence="2">JCM 31404</strain>
    </source>
</reference>